<feature type="transmembrane region" description="Helical" evidence="9">
    <location>
        <begin position="252"/>
        <end position="270"/>
    </location>
</feature>
<feature type="transmembrane region" description="Helical" evidence="9">
    <location>
        <begin position="138"/>
        <end position="161"/>
    </location>
</feature>
<protein>
    <submittedName>
        <fullName evidence="10">Manganese/zinc/iron transport system permease protein</fullName>
    </submittedName>
</protein>
<gene>
    <name evidence="10" type="ORF">SAMN02746011_01731</name>
</gene>
<dbReference type="Gene3D" id="1.10.3470.10">
    <property type="entry name" value="ABC transporter involved in vitamin B12 uptake, BtuC"/>
    <property type="match status" value="1"/>
</dbReference>
<sequence>MIESLWILLLVGISSSLLGNILVQKQTVMVADAISHTILLGIVLAYFIVQNLDSPLLIIGATLFGVLTVYAIEWLTYRTNVQIDAAIGIVYTFFFALAVILISKCFDNVHLDIDAVLLGEIIFAPLNRVELLGHSFPVALIQNTILLGIILLFLFFFYHPLKLILFDSTFAKTTNIKVSLINFLLMTLVALHCVIAFQSVGAILVIALMVAPALSAQLYAKSFPQLLIFGAMIACINSAIGYQLAIHINVSMSGMVAVVSFIVFIMVFILKHHILSLFRRLS</sequence>
<dbReference type="EMBL" id="FUWO01000018">
    <property type="protein sequence ID" value="SJZ77583.1"/>
    <property type="molecule type" value="Genomic_DNA"/>
</dbReference>
<name>A0A1T4NEP3_9LACT</name>
<proteinExistence type="inferred from homology"/>
<feature type="transmembrane region" description="Helical" evidence="9">
    <location>
        <begin position="83"/>
        <end position="103"/>
    </location>
</feature>
<keyword evidence="11" id="KW-1185">Reference proteome</keyword>
<dbReference type="Pfam" id="PF00950">
    <property type="entry name" value="ABC-3"/>
    <property type="match status" value="1"/>
</dbReference>
<keyword evidence="6 9" id="KW-1133">Transmembrane helix</keyword>
<evidence type="ECO:0000256" key="4">
    <source>
        <dbReference type="ARBA" id="ARBA00022475"/>
    </source>
</evidence>
<evidence type="ECO:0000256" key="5">
    <source>
        <dbReference type="ARBA" id="ARBA00022692"/>
    </source>
</evidence>
<evidence type="ECO:0000256" key="6">
    <source>
        <dbReference type="ARBA" id="ARBA00022989"/>
    </source>
</evidence>
<evidence type="ECO:0000256" key="1">
    <source>
        <dbReference type="ARBA" id="ARBA00004651"/>
    </source>
</evidence>
<dbReference type="AlphaFoldDB" id="A0A1T4NEP3"/>
<feature type="transmembrane region" description="Helical" evidence="9">
    <location>
        <begin position="6"/>
        <end position="23"/>
    </location>
</feature>
<dbReference type="SUPFAM" id="SSF81345">
    <property type="entry name" value="ABC transporter involved in vitamin B12 uptake, BtuC"/>
    <property type="match status" value="1"/>
</dbReference>
<evidence type="ECO:0000313" key="10">
    <source>
        <dbReference type="EMBL" id="SJZ77583.1"/>
    </source>
</evidence>
<dbReference type="InterPro" id="IPR001626">
    <property type="entry name" value="ABC_TroCD"/>
</dbReference>
<feature type="transmembrane region" description="Helical" evidence="9">
    <location>
        <begin position="30"/>
        <end position="49"/>
    </location>
</feature>
<dbReference type="RefSeq" id="WP_078756427.1">
    <property type="nucleotide sequence ID" value="NZ_FUWO01000018.1"/>
</dbReference>
<keyword evidence="5 8" id="KW-0812">Transmembrane</keyword>
<dbReference type="OrthoDB" id="9788905at2"/>
<keyword evidence="4" id="KW-1003">Cell membrane</keyword>
<dbReference type="Proteomes" id="UP000189941">
    <property type="component" value="Unassembled WGS sequence"/>
</dbReference>
<dbReference type="GO" id="GO:0010043">
    <property type="term" value="P:response to zinc ion"/>
    <property type="evidence" value="ECO:0007669"/>
    <property type="project" value="TreeGrafter"/>
</dbReference>
<dbReference type="GO" id="GO:0043190">
    <property type="term" value="C:ATP-binding cassette (ABC) transporter complex"/>
    <property type="evidence" value="ECO:0007669"/>
    <property type="project" value="InterPro"/>
</dbReference>
<dbReference type="PANTHER" id="PTHR30477:SF8">
    <property type="entry name" value="METAL TRANSPORT SYSTEM MEMBRANE PROTEIN CT_070-RELATED"/>
    <property type="match status" value="1"/>
</dbReference>
<feature type="transmembrane region" description="Helical" evidence="9">
    <location>
        <begin position="55"/>
        <end position="76"/>
    </location>
</feature>
<dbReference type="STRING" id="1121925.SAMN02746011_01731"/>
<feature type="transmembrane region" description="Helical" evidence="9">
    <location>
        <begin position="181"/>
        <end position="214"/>
    </location>
</feature>
<organism evidence="10 11">
    <name type="scientific">Globicatella sulfidifaciens DSM 15739</name>
    <dbReference type="NCBI Taxonomy" id="1121925"/>
    <lineage>
        <taxon>Bacteria</taxon>
        <taxon>Bacillati</taxon>
        <taxon>Bacillota</taxon>
        <taxon>Bacilli</taxon>
        <taxon>Lactobacillales</taxon>
        <taxon>Aerococcaceae</taxon>
        <taxon>Globicatella</taxon>
    </lineage>
</organism>
<keyword evidence="7 9" id="KW-0472">Membrane</keyword>
<feature type="transmembrane region" description="Helical" evidence="9">
    <location>
        <begin position="226"/>
        <end position="246"/>
    </location>
</feature>
<dbReference type="GO" id="GO:0055085">
    <property type="term" value="P:transmembrane transport"/>
    <property type="evidence" value="ECO:0007669"/>
    <property type="project" value="InterPro"/>
</dbReference>
<evidence type="ECO:0000256" key="3">
    <source>
        <dbReference type="ARBA" id="ARBA00022448"/>
    </source>
</evidence>
<reference evidence="11" key="1">
    <citation type="submission" date="2017-02" db="EMBL/GenBank/DDBJ databases">
        <authorList>
            <person name="Varghese N."/>
            <person name="Submissions S."/>
        </authorList>
    </citation>
    <scope>NUCLEOTIDE SEQUENCE [LARGE SCALE GENOMIC DNA]</scope>
    <source>
        <strain evidence="11">DSM 15739</strain>
    </source>
</reference>
<evidence type="ECO:0000256" key="8">
    <source>
        <dbReference type="RuleBase" id="RU003943"/>
    </source>
</evidence>
<comment type="similarity">
    <text evidence="2 8">Belongs to the ABC-3 integral membrane protein family.</text>
</comment>
<dbReference type="PANTHER" id="PTHR30477">
    <property type="entry name" value="ABC-TRANSPORTER METAL-BINDING PROTEIN"/>
    <property type="match status" value="1"/>
</dbReference>
<evidence type="ECO:0000256" key="7">
    <source>
        <dbReference type="ARBA" id="ARBA00023136"/>
    </source>
</evidence>
<accession>A0A1T4NEP3</accession>
<keyword evidence="3 8" id="KW-0813">Transport</keyword>
<evidence type="ECO:0000256" key="9">
    <source>
        <dbReference type="SAM" id="Phobius"/>
    </source>
</evidence>
<evidence type="ECO:0000256" key="2">
    <source>
        <dbReference type="ARBA" id="ARBA00008034"/>
    </source>
</evidence>
<evidence type="ECO:0000313" key="11">
    <source>
        <dbReference type="Proteomes" id="UP000189941"/>
    </source>
</evidence>
<comment type="subcellular location">
    <subcellularLocation>
        <location evidence="1 8">Cell membrane</location>
        <topology evidence="1 8">Multi-pass membrane protein</topology>
    </subcellularLocation>
</comment>
<dbReference type="InterPro" id="IPR037294">
    <property type="entry name" value="ABC_BtuC-like"/>
</dbReference>